<dbReference type="OrthoDB" id="9991317at2759"/>
<dbReference type="Gene3D" id="1.20.120.660">
    <property type="entry name" value="IL-4 antagonist (De novo design) like domain"/>
    <property type="match status" value="1"/>
</dbReference>
<organism evidence="2 3">
    <name type="scientific">Ephemerocybe angulata</name>
    <dbReference type="NCBI Taxonomy" id="980116"/>
    <lineage>
        <taxon>Eukaryota</taxon>
        <taxon>Fungi</taxon>
        <taxon>Dikarya</taxon>
        <taxon>Basidiomycota</taxon>
        <taxon>Agaricomycotina</taxon>
        <taxon>Agaricomycetes</taxon>
        <taxon>Agaricomycetidae</taxon>
        <taxon>Agaricales</taxon>
        <taxon>Agaricineae</taxon>
        <taxon>Psathyrellaceae</taxon>
        <taxon>Ephemerocybe</taxon>
    </lineage>
</organism>
<reference evidence="2 3" key="1">
    <citation type="submission" date="2020-07" db="EMBL/GenBank/DDBJ databases">
        <title>Comparative genomics of pyrophilous fungi reveals a link between fire events and developmental genes.</title>
        <authorList>
            <consortium name="DOE Joint Genome Institute"/>
            <person name="Steindorff A.S."/>
            <person name="Carver A."/>
            <person name="Calhoun S."/>
            <person name="Stillman K."/>
            <person name="Liu H."/>
            <person name="Lipzen A."/>
            <person name="Pangilinan J."/>
            <person name="Labutti K."/>
            <person name="Bruns T.D."/>
            <person name="Grigoriev I.V."/>
        </authorList>
    </citation>
    <scope>NUCLEOTIDE SEQUENCE [LARGE SCALE GENOMIC DNA]</scope>
    <source>
        <strain evidence="2 3">CBS 144469</strain>
    </source>
</reference>
<sequence length="1292" mass="140943">MAEESALYMIDIVVKPVGIIDDHTTSLSLEELMVFGIPGSDEGKSFELVMASPGCWKVEGSIELFSEVEGIDLVVRGTDNEDLGLVHVDIPNMRTTKMHSDNGLGERVEIFGTEVQLAISWELVEIPPDTAVGVGESASALYGREGADRLRRFLQAGNLSDINEAVSTLERAVEIAPQGHADLPRYLNNLGLSFRSRFERTGQLSDISEAVSAQQKAVTLTPDGHADLLGRLTSLGDTFVCRFERTGKLSDVSEAIFLHQRAVRHTPEGHVDLPIRLSSLGISLMGRFKRTGKLSDLAEAASALRSAVKLTPGDHADLPIHLGNLGSYFIYCFTRTGQVSDIAEAISALRRAVELTPEDGDELPCLLTNLGISLTKGFEWTGKLSVISEAVSVQRRAVYLTPEGHADMPGYLSNLGVTLTNRFERSGHLSDISEAVAVHQRAVELAPDNHVTLPFYLSRLGNSFIRRFERSGQLSDISEAVSAHQKAGHIIPEGHADLPGHLSNLGMSLACRFGRTGNISDISEAVSVQQRAVELTPQGHAEMPSYLSNLGIALANRFERSGQLSDISEAVSVHQRAVYLAPDGHVTLPFYLTNLGISLRTRFERTQKLSDISGAVAVQKRAVDLTPEDRADLPSYLTNLGNSLICRFEHTARLSDISEAISVHKRAVDLASEGHPSPPDYFGNLGTALHLRFVSGADTEDLDASISCFRAAAVSFLGSPDTKLAAARRWAQLLIEHYPQSPEIVPSISTALDLVALVAGLEKTVEGRYTQLQSISGLALEGGAAACFLGMADKALEWLEQGRCLVWNQLNNLRTPLDDLRIHDKELAENIADIAKQLENAGSTGSSRGTTRISRTLSETMLRENEGRAHLGLAAQWEHLLKTTRAIPGFESFLMPPPCSTLLHHLPQSGPIIVVNVDKRRCDALALLHGLDEPLHIPLPNFSLVKANRYRANLTSHLQSQHLWVREEDLVVIPDGEFQERGVKVGRRGKEVEDVLSNLWKEVVKPILEGLGFSRAHLTPGELLPRIWWCPTGPLSFLPLHAAGIYRGPNADSIFDYVVSSYTPTVSAITDRVQKSHHPVEKIISGVFLTSQPNTPGASPITGTTREVRSIFERAQANGVRVLKVEGSELTVDSCLEHMREYSCIHLACHGSQNAAQPLQSRFLLHTGALDLGVVLQSNLKNADLAFLSACQTSTGDEKISDEVVHLAAGMLAAGYRRVVATMWSIGDQAAQEVATDFYDYIFSHREDGSGTMFDGSLSAYALHHAVQRLRQRVGVSESSLLTWVPFVHFGY</sequence>
<comment type="caution">
    <text evidence="2">The sequence shown here is derived from an EMBL/GenBank/DDBJ whole genome shotgun (WGS) entry which is preliminary data.</text>
</comment>
<name>A0A8H6HVT6_9AGAR</name>
<gene>
    <name evidence="2" type="ORF">DFP72DRAFT_1170612</name>
</gene>
<dbReference type="InterPro" id="IPR024983">
    <property type="entry name" value="CHAT_dom"/>
</dbReference>
<feature type="domain" description="CHAT" evidence="1">
    <location>
        <begin position="995"/>
        <end position="1291"/>
    </location>
</feature>
<dbReference type="EMBL" id="JACGCI010000037">
    <property type="protein sequence ID" value="KAF6753805.1"/>
    <property type="molecule type" value="Genomic_DNA"/>
</dbReference>
<dbReference type="Proteomes" id="UP000521943">
    <property type="component" value="Unassembled WGS sequence"/>
</dbReference>
<dbReference type="Pfam" id="PF12770">
    <property type="entry name" value="CHAT"/>
    <property type="match status" value="1"/>
</dbReference>
<dbReference type="PANTHER" id="PTHR19959:SF119">
    <property type="entry name" value="FUNGAL LIPASE-LIKE DOMAIN-CONTAINING PROTEIN"/>
    <property type="match status" value="1"/>
</dbReference>
<dbReference type="Gene3D" id="1.25.40.10">
    <property type="entry name" value="Tetratricopeptide repeat domain"/>
    <property type="match status" value="2"/>
</dbReference>
<proteinExistence type="predicted"/>
<evidence type="ECO:0000259" key="1">
    <source>
        <dbReference type="Pfam" id="PF12770"/>
    </source>
</evidence>
<dbReference type="SUPFAM" id="SSF48452">
    <property type="entry name" value="TPR-like"/>
    <property type="match status" value="2"/>
</dbReference>
<keyword evidence="3" id="KW-1185">Reference proteome</keyword>
<accession>A0A8H6HVT6</accession>
<evidence type="ECO:0000313" key="3">
    <source>
        <dbReference type="Proteomes" id="UP000521943"/>
    </source>
</evidence>
<protein>
    <submittedName>
        <fullName evidence="2">CHAT domain-containing protein</fullName>
    </submittedName>
</protein>
<evidence type="ECO:0000313" key="2">
    <source>
        <dbReference type="EMBL" id="KAF6753805.1"/>
    </source>
</evidence>
<dbReference type="PANTHER" id="PTHR19959">
    <property type="entry name" value="KINESIN LIGHT CHAIN"/>
    <property type="match status" value="1"/>
</dbReference>
<dbReference type="InterPro" id="IPR011990">
    <property type="entry name" value="TPR-like_helical_dom_sf"/>
</dbReference>